<accession>A0A5N5GFU0</accession>
<reference evidence="1 2" key="3">
    <citation type="submission" date="2019-11" db="EMBL/GenBank/DDBJ databases">
        <title>A de novo genome assembly of a pear dwarfing rootstock.</title>
        <authorList>
            <person name="Wang F."/>
            <person name="Wang J."/>
            <person name="Li S."/>
            <person name="Zhang Y."/>
            <person name="Fang M."/>
            <person name="Ma L."/>
            <person name="Zhao Y."/>
            <person name="Jiang S."/>
        </authorList>
    </citation>
    <scope>NUCLEOTIDE SEQUENCE [LARGE SCALE GENOMIC DNA]</scope>
    <source>
        <strain evidence="1">S2</strain>
        <tissue evidence="1">Leaf</tissue>
    </source>
</reference>
<organism evidence="1 2">
    <name type="scientific">Pyrus ussuriensis x Pyrus communis</name>
    <dbReference type="NCBI Taxonomy" id="2448454"/>
    <lineage>
        <taxon>Eukaryota</taxon>
        <taxon>Viridiplantae</taxon>
        <taxon>Streptophyta</taxon>
        <taxon>Embryophyta</taxon>
        <taxon>Tracheophyta</taxon>
        <taxon>Spermatophyta</taxon>
        <taxon>Magnoliopsida</taxon>
        <taxon>eudicotyledons</taxon>
        <taxon>Gunneridae</taxon>
        <taxon>Pentapetalae</taxon>
        <taxon>rosids</taxon>
        <taxon>fabids</taxon>
        <taxon>Rosales</taxon>
        <taxon>Rosaceae</taxon>
        <taxon>Amygdaloideae</taxon>
        <taxon>Maleae</taxon>
        <taxon>Pyrus</taxon>
    </lineage>
</organism>
<comment type="caution">
    <text evidence="1">The sequence shown here is derived from an EMBL/GenBank/DDBJ whole genome shotgun (WGS) entry which is preliminary data.</text>
</comment>
<gene>
    <name evidence="1" type="ORF">D8674_034997</name>
</gene>
<dbReference type="EMBL" id="SMOL01000458">
    <property type="protein sequence ID" value="KAB2612681.1"/>
    <property type="molecule type" value="Genomic_DNA"/>
</dbReference>
<name>A0A5N5GFU0_9ROSA</name>
<protein>
    <submittedName>
        <fullName evidence="1">Uncharacterized protein</fullName>
    </submittedName>
</protein>
<reference evidence="1 2" key="1">
    <citation type="submission" date="2019-09" db="EMBL/GenBank/DDBJ databases">
        <authorList>
            <person name="Ou C."/>
        </authorList>
    </citation>
    <scope>NUCLEOTIDE SEQUENCE [LARGE SCALE GENOMIC DNA]</scope>
    <source>
        <strain evidence="1">S2</strain>
        <tissue evidence="1">Leaf</tissue>
    </source>
</reference>
<proteinExistence type="predicted"/>
<reference evidence="2" key="2">
    <citation type="submission" date="2019-10" db="EMBL/GenBank/DDBJ databases">
        <title>A de novo genome assembly of a pear dwarfing rootstock.</title>
        <authorList>
            <person name="Wang F."/>
            <person name="Wang J."/>
            <person name="Li S."/>
            <person name="Zhang Y."/>
            <person name="Fang M."/>
            <person name="Ma L."/>
            <person name="Zhao Y."/>
            <person name="Jiang S."/>
        </authorList>
    </citation>
    <scope>NUCLEOTIDE SEQUENCE [LARGE SCALE GENOMIC DNA]</scope>
</reference>
<sequence length="118" mass="12846">MGVPDDSSHSIKGDMVLVITLLRHSMGIVGGNCGNPVCIFLEQTKWVSKALCARFSHTPLFCANCPIASRLFDLCHTKAQAKQITWATSQVMHIEADVATLRRLCQTAETLEVTKSSG</sequence>
<dbReference type="Proteomes" id="UP000327157">
    <property type="component" value="Chromosome 9"/>
</dbReference>
<keyword evidence="2" id="KW-1185">Reference proteome</keyword>
<evidence type="ECO:0000313" key="1">
    <source>
        <dbReference type="EMBL" id="KAB2612681.1"/>
    </source>
</evidence>
<dbReference type="AlphaFoldDB" id="A0A5N5GFU0"/>
<evidence type="ECO:0000313" key="2">
    <source>
        <dbReference type="Proteomes" id="UP000327157"/>
    </source>
</evidence>